<comment type="pathway">
    <text evidence="3">Cofactor biosynthesis; riboflavin biosynthesis; riboflavin from 2-hydroxy-3-oxobutyl phosphate and 5-amino-6-(D-ribitylamino)uracil: step 2/2.</text>
</comment>
<evidence type="ECO:0000259" key="12">
    <source>
        <dbReference type="PROSITE" id="PS51177"/>
    </source>
</evidence>
<comment type="catalytic activity">
    <reaction evidence="1">
        <text>2 6,7-dimethyl-8-(1-D-ribityl)lumazine + H(+) = 5-amino-6-(D-ribitylamino)uracil + riboflavin</text>
        <dbReference type="Rhea" id="RHEA:20772"/>
        <dbReference type="ChEBI" id="CHEBI:15378"/>
        <dbReference type="ChEBI" id="CHEBI:15934"/>
        <dbReference type="ChEBI" id="CHEBI:57986"/>
        <dbReference type="ChEBI" id="CHEBI:58201"/>
        <dbReference type="EC" id="2.5.1.9"/>
    </reaction>
</comment>
<comment type="caution">
    <text evidence="13">The sequence shown here is derived from an EMBL/GenBank/DDBJ whole genome shotgun (WGS) entry which is preliminary data.</text>
</comment>
<comment type="subunit">
    <text evidence="4">Homotrimer.</text>
</comment>
<organism evidence="13 14">
    <name type="scientific">Acidaminococcus fermentans</name>
    <dbReference type="NCBI Taxonomy" id="905"/>
    <lineage>
        <taxon>Bacteria</taxon>
        <taxon>Bacillati</taxon>
        <taxon>Bacillota</taxon>
        <taxon>Negativicutes</taxon>
        <taxon>Acidaminococcales</taxon>
        <taxon>Acidaminococcaceae</taxon>
        <taxon>Acidaminococcus</taxon>
    </lineage>
</organism>
<dbReference type="EMBL" id="FNOP01000008">
    <property type="protein sequence ID" value="SDW89196.1"/>
    <property type="molecule type" value="Genomic_DNA"/>
</dbReference>
<dbReference type="PANTHER" id="PTHR21098">
    <property type="entry name" value="RIBOFLAVIN SYNTHASE ALPHA CHAIN"/>
    <property type="match status" value="1"/>
</dbReference>
<evidence type="ECO:0000313" key="14">
    <source>
        <dbReference type="Proteomes" id="UP000182379"/>
    </source>
</evidence>
<evidence type="ECO:0000256" key="6">
    <source>
        <dbReference type="ARBA" id="ARBA00013950"/>
    </source>
</evidence>
<dbReference type="CDD" id="cd00402">
    <property type="entry name" value="Riboflavin_synthase_like"/>
    <property type="match status" value="1"/>
</dbReference>
<evidence type="ECO:0000256" key="1">
    <source>
        <dbReference type="ARBA" id="ARBA00000968"/>
    </source>
</evidence>
<protein>
    <recommendedName>
        <fullName evidence="6 10">Riboflavin synthase</fullName>
        <ecNumber evidence="5 10">2.5.1.9</ecNumber>
    </recommendedName>
</protein>
<dbReference type="InterPro" id="IPR023366">
    <property type="entry name" value="ATP_synth_asu-like_sf"/>
</dbReference>
<feature type="domain" description="Lumazine-binding" evidence="12">
    <location>
        <begin position="97"/>
        <end position="193"/>
    </location>
</feature>
<evidence type="ECO:0000256" key="9">
    <source>
        <dbReference type="ARBA" id="ARBA00022737"/>
    </source>
</evidence>
<evidence type="ECO:0000256" key="8">
    <source>
        <dbReference type="ARBA" id="ARBA00022679"/>
    </source>
</evidence>
<dbReference type="InterPro" id="IPR026017">
    <property type="entry name" value="Lumazine-bd_dom"/>
</dbReference>
<proteinExistence type="predicted"/>
<dbReference type="Pfam" id="PF00677">
    <property type="entry name" value="Lum_binding"/>
    <property type="match status" value="2"/>
</dbReference>
<dbReference type="Gene3D" id="2.40.30.20">
    <property type="match status" value="2"/>
</dbReference>
<dbReference type="InterPro" id="IPR017938">
    <property type="entry name" value="Riboflavin_synthase-like_b-brl"/>
</dbReference>
<dbReference type="FunFam" id="2.40.30.20:FF:000004">
    <property type="entry name" value="Riboflavin synthase, alpha subunit"/>
    <property type="match status" value="1"/>
</dbReference>
<reference evidence="13 14" key="1">
    <citation type="submission" date="2016-10" db="EMBL/GenBank/DDBJ databases">
        <authorList>
            <person name="Varghese N."/>
            <person name="Submissions S."/>
        </authorList>
    </citation>
    <scope>NUCLEOTIDE SEQUENCE [LARGE SCALE GENOMIC DNA]</scope>
    <source>
        <strain evidence="13 14">WCC6</strain>
    </source>
</reference>
<dbReference type="NCBIfam" id="NF006767">
    <property type="entry name" value="PRK09289.1"/>
    <property type="match status" value="1"/>
</dbReference>
<evidence type="ECO:0000256" key="4">
    <source>
        <dbReference type="ARBA" id="ARBA00011233"/>
    </source>
</evidence>
<dbReference type="FunFam" id="2.40.30.20:FF:000003">
    <property type="entry name" value="Riboflavin synthase, alpha subunit"/>
    <property type="match status" value="1"/>
</dbReference>
<accession>A0A1H2X8X2</accession>
<feature type="repeat" description="Lumazine-binding" evidence="11">
    <location>
        <begin position="1"/>
        <end position="96"/>
    </location>
</feature>
<dbReference type="AlphaFoldDB" id="A0A1H2X8X2"/>
<dbReference type="PIRSF" id="PIRSF000498">
    <property type="entry name" value="Riboflavin_syn_A"/>
    <property type="match status" value="1"/>
</dbReference>
<dbReference type="RefSeq" id="WP_012937750.1">
    <property type="nucleotide sequence ID" value="NZ_CALAKB010000030.1"/>
</dbReference>
<dbReference type="EC" id="2.5.1.9" evidence="5 10"/>
<keyword evidence="8" id="KW-0808">Transferase</keyword>
<dbReference type="OMA" id="HFVTGHV"/>
<evidence type="ECO:0000256" key="5">
    <source>
        <dbReference type="ARBA" id="ARBA00012827"/>
    </source>
</evidence>
<feature type="repeat" description="Lumazine-binding" evidence="11">
    <location>
        <begin position="97"/>
        <end position="193"/>
    </location>
</feature>
<dbReference type="Proteomes" id="UP000182379">
    <property type="component" value="Unassembled WGS sequence"/>
</dbReference>
<dbReference type="GeneID" id="78334108"/>
<dbReference type="PROSITE" id="PS51177">
    <property type="entry name" value="LUMAZINE_BIND"/>
    <property type="match status" value="2"/>
</dbReference>
<dbReference type="GO" id="GO:0009231">
    <property type="term" value="P:riboflavin biosynthetic process"/>
    <property type="evidence" value="ECO:0007669"/>
    <property type="project" value="UniProtKB-KW"/>
</dbReference>
<keyword evidence="7" id="KW-0686">Riboflavin biosynthesis</keyword>
<dbReference type="InterPro" id="IPR001783">
    <property type="entry name" value="Lumazine-bd"/>
</dbReference>
<feature type="domain" description="Lumazine-binding" evidence="12">
    <location>
        <begin position="1"/>
        <end position="96"/>
    </location>
</feature>
<evidence type="ECO:0000256" key="11">
    <source>
        <dbReference type="PROSITE-ProRule" id="PRU00524"/>
    </source>
</evidence>
<evidence type="ECO:0000256" key="7">
    <source>
        <dbReference type="ARBA" id="ARBA00022619"/>
    </source>
</evidence>
<dbReference type="SUPFAM" id="SSF63380">
    <property type="entry name" value="Riboflavin synthase domain-like"/>
    <property type="match status" value="2"/>
</dbReference>
<dbReference type="GO" id="GO:0004746">
    <property type="term" value="F:riboflavin synthase activity"/>
    <property type="evidence" value="ECO:0007669"/>
    <property type="project" value="UniProtKB-UniRule"/>
</dbReference>
<comment type="function">
    <text evidence="2">Catalyzes the dismutation of two molecules of 6,7-dimethyl-8-ribityllumazine, resulting in the formation of riboflavin and 5-amino-6-(D-ribitylamino)uracil.</text>
</comment>
<evidence type="ECO:0000313" key="13">
    <source>
        <dbReference type="EMBL" id="SDW89196.1"/>
    </source>
</evidence>
<dbReference type="PANTHER" id="PTHR21098:SF0">
    <property type="entry name" value="RIBOFLAVIN SYNTHASE"/>
    <property type="match status" value="1"/>
</dbReference>
<dbReference type="NCBIfam" id="TIGR00187">
    <property type="entry name" value="ribE"/>
    <property type="match status" value="1"/>
</dbReference>
<name>A0A1H2X8X2_ACIFE</name>
<evidence type="ECO:0000256" key="10">
    <source>
        <dbReference type="NCBIfam" id="TIGR00187"/>
    </source>
</evidence>
<sequence length="212" mass="22978">MFTGLIAELGKVEDLRREQNSYRLTIAAQTIPPLLKIGESVCCNGACLTVTKFDSQRFTVDVMPETARRTTIGSLKKGDRINLERTLHVGDGLDGHIVSGHVDGVGTIVKIRPEGIAKVTTISCSPELLRGMVTKGSIAIDGISLTITEVTDTTFSVSLIPLTVQFTTLGFKKTGDKVNLETDILGKYVERMLETRKSGGLTKATLFENGFM</sequence>
<evidence type="ECO:0000256" key="3">
    <source>
        <dbReference type="ARBA" id="ARBA00004887"/>
    </source>
</evidence>
<evidence type="ECO:0000256" key="2">
    <source>
        <dbReference type="ARBA" id="ARBA00002803"/>
    </source>
</evidence>
<keyword evidence="9" id="KW-0677">Repeat</keyword>
<gene>
    <name evidence="13" type="ORF">SAMN05216495_10830</name>
</gene>